<proteinExistence type="inferred from homology"/>
<protein>
    <recommendedName>
        <fullName evidence="4">FAD-binding PCMH-type domain-containing protein</fullName>
    </recommendedName>
</protein>
<dbReference type="InterPro" id="IPR036318">
    <property type="entry name" value="FAD-bd_PCMH-like_sf"/>
</dbReference>
<dbReference type="SUPFAM" id="SSF56176">
    <property type="entry name" value="FAD-binding/transporter-associated domain-like"/>
    <property type="match status" value="1"/>
</dbReference>
<dbReference type="GO" id="GO:0016491">
    <property type="term" value="F:oxidoreductase activity"/>
    <property type="evidence" value="ECO:0007669"/>
    <property type="project" value="UniProtKB-KW"/>
</dbReference>
<evidence type="ECO:0000256" key="1">
    <source>
        <dbReference type="ARBA" id="ARBA00005466"/>
    </source>
</evidence>
<feature type="domain" description="FAD-binding PCMH-type" evidence="4">
    <location>
        <begin position="122"/>
        <end position="301"/>
    </location>
</feature>
<comment type="caution">
    <text evidence="5">The sequence shown here is derived from an EMBL/GenBank/DDBJ whole genome shotgun (WGS) entry which is preliminary data.</text>
</comment>
<accession>A0A3D8SJS4</accession>
<reference evidence="5 6" key="1">
    <citation type="journal article" date="2018" name="IMA Fungus">
        <title>IMA Genome-F 9: Draft genome sequence of Annulohypoxylon stygium, Aspergillus mulundensis, Berkeleyomyces basicola (syn. Thielaviopsis basicola), Ceratocystis smalleyi, two Cercospora beticola strains, Coleophoma cylindrospora, Fusarium fracticaudum, Phialophora cf. hyalina, and Morchella septimelata.</title>
        <authorList>
            <person name="Wingfield B.D."/>
            <person name="Bills G.F."/>
            <person name="Dong Y."/>
            <person name="Huang W."/>
            <person name="Nel W.J."/>
            <person name="Swalarsk-Parry B.S."/>
            <person name="Vaghefi N."/>
            <person name="Wilken P.M."/>
            <person name="An Z."/>
            <person name="de Beer Z.W."/>
            <person name="De Vos L."/>
            <person name="Chen L."/>
            <person name="Duong T.A."/>
            <person name="Gao Y."/>
            <person name="Hammerbacher A."/>
            <person name="Kikkert J.R."/>
            <person name="Li Y."/>
            <person name="Li H."/>
            <person name="Li K."/>
            <person name="Li Q."/>
            <person name="Liu X."/>
            <person name="Ma X."/>
            <person name="Naidoo K."/>
            <person name="Pethybridge S.J."/>
            <person name="Sun J."/>
            <person name="Steenkamp E.T."/>
            <person name="van der Nest M.A."/>
            <person name="van Wyk S."/>
            <person name="Wingfield M.J."/>
            <person name="Xiong C."/>
            <person name="Yue Q."/>
            <person name="Zhang X."/>
        </authorList>
    </citation>
    <scope>NUCLEOTIDE SEQUENCE [LARGE SCALE GENOMIC DNA]</scope>
    <source>
        <strain evidence="5 6">BP5796</strain>
    </source>
</reference>
<keyword evidence="2" id="KW-0560">Oxidoreductase</keyword>
<name>A0A3D8SJS4_9HELO</name>
<evidence type="ECO:0000313" key="5">
    <source>
        <dbReference type="EMBL" id="RDW86028.1"/>
    </source>
</evidence>
<dbReference type="EMBL" id="PDLN01000005">
    <property type="protein sequence ID" value="RDW86028.1"/>
    <property type="molecule type" value="Genomic_DNA"/>
</dbReference>
<evidence type="ECO:0000259" key="4">
    <source>
        <dbReference type="PROSITE" id="PS51387"/>
    </source>
</evidence>
<dbReference type="PANTHER" id="PTHR13878:SF91">
    <property type="entry name" value="FAD BINDING DOMAIN PROTEIN (AFU_ORTHOLOGUE AFUA_6G12070)-RELATED"/>
    <property type="match status" value="1"/>
</dbReference>
<feature type="signal peptide" evidence="3">
    <location>
        <begin position="1"/>
        <end position="22"/>
    </location>
</feature>
<dbReference type="Proteomes" id="UP000256328">
    <property type="component" value="Unassembled WGS sequence"/>
</dbReference>
<evidence type="ECO:0000256" key="2">
    <source>
        <dbReference type="ARBA" id="ARBA00023002"/>
    </source>
</evidence>
<dbReference type="InterPro" id="IPR012951">
    <property type="entry name" value="BBE"/>
</dbReference>
<organism evidence="5 6">
    <name type="scientific">Coleophoma crateriformis</name>
    <dbReference type="NCBI Taxonomy" id="565419"/>
    <lineage>
        <taxon>Eukaryota</taxon>
        <taxon>Fungi</taxon>
        <taxon>Dikarya</taxon>
        <taxon>Ascomycota</taxon>
        <taxon>Pezizomycotina</taxon>
        <taxon>Leotiomycetes</taxon>
        <taxon>Helotiales</taxon>
        <taxon>Dermateaceae</taxon>
        <taxon>Coleophoma</taxon>
    </lineage>
</organism>
<dbReference type="PANTHER" id="PTHR13878">
    <property type="entry name" value="GULONOLACTONE OXIDASE"/>
    <property type="match status" value="1"/>
</dbReference>
<keyword evidence="3" id="KW-0732">Signal</keyword>
<dbReference type="InterPro" id="IPR016169">
    <property type="entry name" value="FAD-bd_PCMH_sub2"/>
</dbReference>
<dbReference type="InterPro" id="IPR016166">
    <property type="entry name" value="FAD-bd_PCMH"/>
</dbReference>
<dbReference type="Gene3D" id="3.30.465.10">
    <property type="match status" value="2"/>
</dbReference>
<dbReference type="GO" id="GO:0071949">
    <property type="term" value="F:FAD binding"/>
    <property type="evidence" value="ECO:0007669"/>
    <property type="project" value="InterPro"/>
</dbReference>
<evidence type="ECO:0000256" key="3">
    <source>
        <dbReference type="SAM" id="SignalP"/>
    </source>
</evidence>
<keyword evidence="6" id="KW-1185">Reference proteome</keyword>
<gene>
    <name evidence="5" type="ORF">BP5796_04353</name>
</gene>
<dbReference type="InterPro" id="IPR006094">
    <property type="entry name" value="Oxid_FAD_bind_N"/>
</dbReference>
<dbReference type="AlphaFoldDB" id="A0A3D8SJS4"/>
<dbReference type="OrthoDB" id="9983560at2759"/>
<sequence>MLLQALTKSLAAASLLLSFGDAVPTIGNSSCKSIPGDHAWPTSVEWEQLNQTISGQLIGTIPLASVCHIDSYDNYNATACAALQAVWDLPGTHLPYSGEIDSAWFQNDSCVPFTPTSQPCELGNYVSYSINVTGADDVIAGLQFAEEKNIRLVIKNTGHDFLGKSTGKGGLGLWMHNLKTTEYISNYTSSYYDGAALKIGAGITGAEAYTAAHQYGYRLVGGECPTVGLAGGYTQGGGHSLLNSVYGMGADNALEWEVITAQGQYLVATPTQNADLYWALSGGGGGTYGVVLSLTTRLYQDGEVGGAALFFNATLVSNETYWAGIEAWHTALPPIVDAGIVVIYELVGNTFSSLSITAPGMNATQVAAQFAPFLASLDKLGIPYSFVPRTSATYFDHFSQDFGPLPDGSDPASMIENSRIIPRATLLDPEGNSAVVGAMQTAVASGNFLLGCNALNVGAGGNFTRSDYPDNAVLPYWRDAMVVCLMIGIWDWDVPRSNMEARESELINVITPAFEAASGSGAYLNEASFKTPDWQEQFYGTNYDRLRAIKRSYDPNDLFYAITAVGSDAWVTDSAGRLCRA</sequence>
<dbReference type="Pfam" id="PF08031">
    <property type="entry name" value="BBE"/>
    <property type="match status" value="1"/>
</dbReference>
<feature type="chain" id="PRO_5017799447" description="FAD-binding PCMH-type domain-containing protein" evidence="3">
    <location>
        <begin position="23"/>
        <end position="581"/>
    </location>
</feature>
<comment type="similarity">
    <text evidence="1">Belongs to the oxygen-dependent FAD-linked oxidoreductase family.</text>
</comment>
<evidence type="ECO:0000313" key="6">
    <source>
        <dbReference type="Proteomes" id="UP000256328"/>
    </source>
</evidence>
<dbReference type="InterPro" id="IPR050432">
    <property type="entry name" value="FAD-linked_Oxidoreductases_BP"/>
</dbReference>
<dbReference type="PROSITE" id="PS51387">
    <property type="entry name" value="FAD_PCMH"/>
    <property type="match status" value="1"/>
</dbReference>
<dbReference type="Pfam" id="PF01565">
    <property type="entry name" value="FAD_binding_4"/>
    <property type="match status" value="1"/>
</dbReference>